<feature type="transmembrane region" description="Helical" evidence="12">
    <location>
        <begin position="389"/>
        <end position="409"/>
    </location>
</feature>
<feature type="transmembrane region" description="Helical" evidence="12">
    <location>
        <begin position="279"/>
        <end position="300"/>
    </location>
</feature>
<keyword evidence="8" id="KW-0406">Ion transport</keyword>
<feature type="region of interest" description="Disordered" evidence="11">
    <location>
        <begin position="653"/>
        <end position="728"/>
    </location>
</feature>
<evidence type="ECO:0000256" key="10">
    <source>
        <dbReference type="ARBA" id="ARBA00023303"/>
    </source>
</evidence>
<feature type="transmembrane region" description="Helical" evidence="12">
    <location>
        <begin position="239"/>
        <end position="259"/>
    </location>
</feature>
<dbReference type="EMBL" id="SIDB01000010">
    <property type="protein sequence ID" value="KAI3427231.1"/>
    <property type="molecule type" value="Genomic_DNA"/>
</dbReference>
<keyword evidence="3" id="KW-0813">Transport</keyword>
<comment type="caution">
    <text evidence="14">The sequence shown here is derived from an EMBL/GenBank/DDBJ whole genome shotgun (WGS) entry which is preliminary data.</text>
</comment>
<evidence type="ECO:0000313" key="14">
    <source>
        <dbReference type="EMBL" id="KAI3427231.1"/>
    </source>
</evidence>
<proteinExistence type="inferred from homology"/>
<feature type="transmembrane region" description="Helical" evidence="12">
    <location>
        <begin position="155"/>
        <end position="178"/>
    </location>
</feature>
<name>A0A9D4TJR2_CHLVU</name>
<feature type="transmembrane region" description="Helical" evidence="12">
    <location>
        <begin position="198"/>
        <end position="218"/>
    </location>
</feature>
<keyword evidence="5" id="KW-0630">Potassium</keyword>
<dbReference type="OrthoDB" id="426293at2759"/>
<feature type="region of interest" description="Disordered" evidence="11">
    <location>
        <begin position="1"/>
        <end position="52"/>
    </location>
</feature>
<dbReference type="GO" id="GO:0034702">
    <property type="term" value="C:monoatomic ion channel complex"/>
    <property type="evidence" value="ECO:0007669"/>
    <property type="project" value="UniProtKB-KW"/>
</dbReference>
<evidence type="ECO:0000256" key="9">
    <source>
        <dbReference type="ARBA" id="ARBA00023136"/>
    </source>
</evidence>
<dbReference type="PANTHER" id="PTHR45743:SF2">
    <property type="entry name" value="POTASSIUM CHANNEL AKT1"/>
    <property type="match status" value="1"/>
</dbReference>
<dbReference type="InterPro" id="IPR005821">
    <property type="entry name" value="Ion_trans_dom"/>
</dbReference>
<accession>A0A9D4TJR2</accession>
<feature type="compositionally biased region" description="Pro residues" evidence="11">
    <location>
        <begin position="673"/>
        <end position="682"/>
    </location>
</feature>
<evidence type="ECO:0000313" key="15">
    <source>
        <dbReference type="Proteomes" id="UP001055712"/>
    </source>
</evidence>
<dbReference type="Pfam" id="PF00027">
    <property type="entry name" value="cNMP_binding"/>
    <property type="match status" value="1"/>
</dbReference>
<keyword evidence="7 12" id="KW-1133">Transmembrane helix</keyword>
<keyword evidence="10" id="KW-0407">Ion channel</keyword>
<evidence type="ECO:0000256" key="7">
    <source>
        <dbReference type="ARBA" id="ARBA00022989"/>
    </source>
</evidence>
<feature type="compositionally biased region" description="Polar residues" evidence="11">
    <location>
        <begin position="661"/>
        <end position="671"/>
    </location>
</feature>
<dbReference type="GO" id="GO:0005249">
    <property type="term" value="F:voltage-gated potassium channel activity"/>
    <property type="evidence" value="ECO:0007669"/>
    <property type="project" value="InterPro"/>
</dbReference>
<protein>
    <recommendedName>
        <fullName evidence="13">Cyclic nucleotide-binding domain-containing protein</fullName>
    </recommendedName>
</protein>
<dbReference type="PANTHER" id="PTHR45743">
    <property type="entry name" value="POTASSIUM CHANNEL AKT1"/>
    <property type="match status" value="1"/>
</dbReference>
<evidence type="ECO:0000256" key="4">
    <source>
        <dbReference type="ARBA" id="ARBA00022692"/>
    </source>
</evidence>
<evidence type="ECO:0000256" key="12">
    <source>
        <dbReference type="SAM" id="Phobius"/>
    </source>
</evidence>
<dbReference type="InterPro" id="IPR014710">
    <property type="entry name" value="RmlC-like_jellyroll"/>
</dbReference>
<evidence type="ECO:0000256" key="6">
    <source>
        <dbReference type="ARBA" id="ARBA00022882"/>
    </source>
</evidence>
<organism evidence="14 15">
    <name type="scientific">Chlorella vulgaris</name>
    <name type="common">Green alga</name>
    <dbReference type="NCBI Taxonomy" id="3077"/>
    <lineage>
        <taxon>Eukaryota</taxon>
        <taxon>Viridiplantae</taxon>
        <taxon>Chlorophyta</taxon>
        <taxon>core chlorophytes</taxon>
        <taxon>Trebouxiophyceae</taxon>
        <taxon>Chlorellales</taxon>
        <taxon>Chlorellaceae</taxon>
        <taxon>Chlorella clade</taxon>
        <taxon>Chlorella</taxon>
    </lineage>
</organism>
<keyword evidence="5" id="KW-0633">Potassium transport</keyword>
<evidence type="ECO:0000256" key="2">
    <source>
        <dbReference type="ARBA" id="ARBA00007929"/>
    </source>
</evidence>
<dbReference type="InterPro" id="IPR045319">
    <property type="entry name" value="KAT/AKT"/>
</dbReference>
<dbReference type="Proteomes" id="UP001055712">
    <property type="component" value="Unassembled WGS sequence"/>
</dbReference>
<keyword evidence="6" id="KW-0851">Voltage-gated channel</keyword>
<feature type="region of interest" description="Disordered" evidence="11">
    <location>
        <begin position="104"/>
        <end position="133"/>
    </location>
</feature>
<dbReference type="SUPFAM" id="SSF51206">
    <property type="entry name" value="cAMP-binding domain-like"/>
    <property type="match status" value="1"/>
</dbReference>
<keyword evidence="4 12" id="KW-0812">Transmembrane</keyword>
<dbReference type="Gene3D" id="1.10.287.630">
    <property type="entry name" value="Helix hairpin bin"/>
    <property type="match status" value="1"/>
</dbReference>
<dbReference type="SUPFAM" id="SSF81324">
    <property type="entry name" value="Voltage-gated potassium channels"/>
    <property type="match status" value="1"/>
</dbReference>
<dbReference type="InterPro" id="IPR003938">
    <property type="entry name" value="K_chnl_volt-dep_EAG/ELK/ERG"/>
</dbReference>
<comment type="subcellular location">
    <subcellularLocation>
        <location evidence="1">Membrane</location>
        <topology evidence="1">Multi-pass membrane protein</topology>
    </subcellularLocation>
</comment>
<dbReference type="Pfam" id="PF00520">
    <property type="entry name" value="Ion_trans"/>
    <property type="match status" value="1"/>
</dbReference>
<feature type="transmembrane region" description="Helical" evidence="12">
    <location>
        <begin position="307"/>
        <end position="331"/>
    </location>
</feature>
<keyword evidence="9 12" id="KW-0472">Membrane</keyword>
<feature type="compositionally biased region" description="Basic and acidic residues" evidence="11">
    <location>
        <begin position="109"/>
        <end position="128"/>
    </location>
</feature>
<dbReference type="AlphaFoldDB" id="A0A9D4TJR2"/>
<evidence type="ECO:0000256" key="3">
    <source>
        <dbReference type="ARBA" id="ARBA00022448"/>
    </source>
</evidence>
<dbReference type="InterPro" id="IPR000595">
    <property type="entry name" value="cNMP-bd_dom"/>
</dbReference>
<dbReference type="CDD" id="cd00038">
    <property type="entry name" value="CAP_ED"/>
    <property type="match status" value="1"/>
</dbReference>
<reference evidence="14" key="1">
    <citation type="journal article" date="2019" name="Plant J.">
        <title>Chlorella vulgaris genome assembly and annotation reveals the molecular basis for metabolic acclimation to high light conditions.</title>
        <authorList>
            <person name="Cecchin M."/>
            <person name="Marcolungo L."/>
            <person name="Rossato M."/>
            <person name="Girolomoni L."/>
            <person name="Cosentino E."/>
            <person name="Cuine S."/>
            <person name="Li-Beisson Y."/>
            <person name="Delledonne M."/>
            <person name="Ballottari M."/>
        </authorList>
    </citation>
    <scope>NUCLEOTIDE SEQUENCE</scope>
    <source>
        <strain evidence="14">211/11P</strain>
    </source>
</reference>
<evidence type="ECO:0000256" key="11">
    <source>
        <dbReference type="SAM" id="MobiDB-lite"/>
    </source>
</evidence>
<evidence type="ECO:0000256" key="1">
    <source>
        <dbReference type="ARBA" id="ARBA00004141"/>
    </source>
</evidence>
<feature type="domain" description="Cyclic nucleotide-binding" evidence="13">
    <location>
        <begin position="494"/>
        <end position="614"/>
    </location>
</feature>
<gene>
    <name evidence="14" type="ORF">D9Q98_007166</name>
</gene>
<evidence type="ECO:0000256" key="5">
    <source>
        <dbReference type="ARBA" id="ARBA00022826"/>
    </source>
</evidence>
<feature type="transmembrane region" description="Helical" evidence="12">
    <location>
        <begin position="357"/>
        <end position="377"/>
    </location>
</feature>
<keyword evidence="15" id="KW-1185">Reference proteome</keyword>
<dbReference type="SMART" id="SM00100">
    <property type="entry name" value="cNMP"/>
    <property type="match status" value="1"/>
</dbReference>
<sequence>MTEKEPFAGLQQPPPSRQAGSDDGRQWSDAQQFAAPAESAPRSQDDIPFEPDRTLDADAATWRFYTEEGRFQARGWLLRSCAWFGACRPRLVAQRSWQAKQAELDDSADVERQHHLKDGPSLEAKEGEVGGGGEQRYRSRLGIPMLSPEARAWHVWVALMTLLDLTYTAYLVPLSLAFDSMQGASWTWFNAVNVAGTALYVVDMFVSFHTGFVLSYDVKRKVIMEPEKVADFYIRYDTFYIDCLATLPIIPEIVLSMVSTDTTAFKWFYTLRLLRLARVFGILKVWGGTVFTNTLSRWVLRYVTTSTLYLFNLLIALSILVNLMGCIWWLVAALEGLENSWAAAADLQYSLLDTSDVARWVASIYFATTTMTTVGYGDITPVTVAEQMVATLFMIVAVFYFGFIVNFIGDLLHGSSRKARQADVLRHKLEDVESWMQERHMPAAMQSKVRQYYVKVWAPHAGMDDATYFEDLPMDLRGEIVRGLAGETLRHSHMFRLLDDEMRAQLAGVARPVRLVAGHNLFQEGDDADAFYVLQEGEAEALRGTSRIHGLHGPALVGQAAVFREYVEECSWRLHTVRAITNCTLWEFQGTQLAKMLKHSPGFLPPLCESYLQHLEELCRHIAERGEERVPKRVRRMQSKIEALRAMTAAKLEGRHHRAASKSQNTTTNLPGQAPPASPLPAPDIAAAARDVRAAGGSPASPALSLPSSSSASSRNISDLALDEEQLP</sequence>
<dbReference type="Gene3D" id="2.60.120.10">
    <property type="entry name" value="Jelly Rolls"/>
    <property type="match status" value="1"/>
</dbReference>
<dbReference type="InterPro" id="IPR018490">
    <property type="entry name" value="cNMP-bd_dom_sf"/>
</dbReference>
<comment type="similarity">
    <text evidence="2">Belongs to the potassium channel family. Plant (TC 1.A.1.4) subfamily.</text>
</comment>
<feature type="compositionally biased region" description="Low complexity" evidence="11">
    <location>
        <begin position="683"/>
        <end position="714"/>
    </location>
</feature>
<evidence type="ECO:0000259" key="13">
    <source>
        <dbReference type="PROSITE" id="PS50042"/>
    </source>
</evidence>
<dbReference type="Gene3D" id="1.10.287.70">
    <property type="match status" value="1"/>
</dbReference>
<dbReference type="PRINTS" id="PR01463">
    <property type="entry name" value="EAGCHANLFMLY"/>
</dbReference>
<evidence type="ECO:0000256" key="8">
    <source>
        <dbReference type="ARBA" id="ARBA00023065"/>
    </source>
</evidence>
<keyword evidence="5" id="KW-0631">Potassium channel</keyword>
<reference evidence="14" key="2">
    <citation type="submission" date="2020-11" db="EMBL/GenBank/DDBJ databases">
        <authorList>
            <person name="Cecchin M."/>
            <person name="Marcolungo L."/>
            <person name="Rossato M."/>
            <person name="Girolomoni L."/>
            <person name="Cosentino E."/>
            <person name="Cuine S."/>
            <person name="Li-Beisson Y."/>
            <person name="Delledonne M."/>
            <person name="Ballottari M."/>
        </authorList>
    </citation>
    <scope>NUCLEOTIDE SEQUENCE</scope>
    <source>
        <strain evidence="14">211/11P</strain>
        <tissue evidence="14">Whole cell</tissue>
    </source>
</reference>
<dbReference type="PROSITE" id="PS50042">
    <property type="entry name" value="CNMP_BINDING_3"/>
    <property type="match status" value="1"/>
</dbReference>